<evidence type="ECO:0000313" key="2">
    <source>
        <dbReference type="EMBL" id="MBA2174167.1"/>
    </source>
</evidence>
<comment type="caution">
    <text evidence="2">The sequence shown here is derived from an EMBL/GenBank/DDBJ whole genome shotgun (WGS) entry which is preliminary data.</text>
</comment>
<accession>A0A838CQ25</accession>
<dbReference type="EMBL" id="JACEFG010000001">
    <property type="protein sequence ID" value="MBA2174167.1"/>
    <property type="molecule type" value="Genomic_DNA"/>
</dbReference>
<dbReference type="AlphaFoldDB" id="A0A838CQ25"/>
<proteinExistence type="predicted"/>
<dbReference type="RefSeq" id="WP_181471180.1">
    <property type="nucleotide sequence ID" value="NZ_JACEFG010000001.1"/>
</dbReference>
<keyword evidence="3" id="KW-1185">Reference proteome</keyword>
<organism evidence="2 3">
    <name type="scientific">Halobacillus locisalis</name>
    <dbReference type="NCBI Taxonomy" id="220753"/>
    <lineage>
        <taxon>Bacteria</taxon>
        <taxon>Bacillati</taxon>
        <taxon>Bacillota</taxon>
        <taxon>Bacilli</taxon>
        <taxon>Bacillales</taxon>
        <taxon>Bacillaceae</taxon>
        <taxon>Halobacillus</taxon>
    </lineage>
</organism>
<feature type="transmembrane region" description="Helical" evidence="1">
    <location>
        <begin position="47"/>
        <end position="67"/>
    </location>
</feature>
<evidence type="ECO:0000313" key="3">
    <source>
        <dbReference type="Proteomes" id="UP000571017"/>
    </source>
</evidence>
<keyword evidence="1" id="KW-1133">Transmembrane helix</keyword>
<keyword evidence="1" id="KW-0472">Membrane</keyword>
<keyword evidence="1" id="KW-0812">Transmembrane</keyword>
<protein>
    <submittedName>
        <fullName evidence="2">Uncharacterized protein</fullName>
    </submittedName>
</protein>
<dbReference type="Proteomes" id="UP000571017">
    <property type="component" value="Unassembled WGS sequence"/>
</dbReference>
<feature type="transmembrane region" description="Helical" evidence="1">
    <location>
        <begin position="7"/>
        <end position="27"/>
    </location>
</feature>
<evidence type="ECO:0000256" key="1">
    <source>
        <dbReference type="SAM" id="Phobius"/>
    </source>
</evidence>
<gene>
    <name evidence="2" type="ORF">H0266_04540</name>
</gene>
<sequence length="76" mass="8754">MKKYLTFVISLILLYFVYQLGTGLWLTLTHTADFSSADTYSESSRSYWGGSWDLLEIIIVASLAYVLSQRVHTRKK</sequence>
<reference evidence="2 3" key="1">
    <citation type="journal article" date="2004" name="Extremophiles">
        <title>Halobacillus locisalis sp. nov., a halophilic bacterium isolated from a marine solar saltern of the Yellow Sea in Korea.</title>
        <authorList>
            <person name="Yoon J.H."/>
            <person name="Kang K.H."/>
            <person name="Oh T.K."/>
            <person name="Park Y.H."/>
        </authorList>
    </citation>
    <scope>NUCLEOTIDE SEQUENCE [LARGE SCALE GENOMIC DNA]</scope>
    <source>
        <strain evidence="2 3">KCTC 3788</strain>
    </source>
</reference>
<name>A0A838CQ25_9BACI</name>